<evidence type="ECO:0000256" key="4">
    <source>
        <dbReference type="PIRSR" id="PIRSR606689-2"/>
    </source>
</evidence>
<dbReference type="Pfam" id="PF00025">
    <property type="entry name" value="Arf"/>
    <property type="match status" value="1"/>
</dbReference>
<dbReference type="GO" id="GO:0003924">
    <property type="term" value="F:GTPase activity"/>
    <property type="evidence" value="ECO:0007669"/>
    <property type="project" value="InterPro"/>
</dbReference>
<dbReference type="InterPro" id="IPR027417">
    <property type="entry name" value="P-loop_NTPase"/>
</dbReference>
<protein>
    <recommendedName>
        <fullName evidence="7">ADP-ribosylation factor</fullName>
    </recommendedName>
</protein>
<dbReference type="InterPro" id="IPR024156">
    <property type="entry name" value="Small_GTPase_ARF"/>
</dbReference>
<dbReference type="Gene3D" id="3.40.50.300">
    <property type="entry name" value="P-loop containing nucleotide triphosphate hydrolases"/>
    <property type="match status" value="1"/>
</dbReference>
<organism evidence="5 6">
    <name type="scientific">Dreissena polymorpha</name>
    <name type="common">Zebra mussel</name>
    <name type="synonym">Mytilus polymorpha</name>
    <dbReference type="NCBI Taxonomy" id="45954"/>
    <lineage>
        <taxon>Eukaryota</taxon>
        <taxon>Metazoa</taxon>
        <taxon>Spiralia</taxon>
        <taxon>Lophotrochozoa</taxon>
        <taxon>Mollusca</taxon>
        <taxon>Bivalvia</taxon>
        <taxon>Autobranchia</taxon>
        <taxon>Heteroconchia</taxon>
        <taxon>Euheterodonta</taxon>
        <taxon>Imparidentia</taxon>
        <taxon>Neoheterodontei</taxon>
        <taxon>Myida</taxon>
        <taxon>Dreissenoidea</taxon>
        <taxon>Dreissenidae</taxon>
        <taxon>Dreissena</taxon>
    </lineage>
</organism>
<accession>A0A9D4GVB1</accession>
<dbReference type="EMBL" id="JAIWYP010000005">
    <property type="protein sequence ID" value="KAH3822493.1"/>
    <property type="molecule type" value="Genomic_DNA"/>
</dbReference>
<keyword evidence="1 3" id="KW-0547">Nucleotide-binding</keyword>
<dbReference type="SUPFAM" id="SSF52540">
    <property type="entry name" value="P-loop containing nucleoside triphosphate hydrolases"/>
    <property type="match status" value="1"/>
</dbReference>
<name>A0A9D4GVB1_DREPO</name>
<dbReference type="AlphaFoldDB" id="A0A9D4GVB1"/>
<reference evidence="5" key="1">
    <citation type="journal article" date="2019" name="bioRxiv">
        <title>The Genome of the Zebra Mussel, Dreissena polymorpha: A Resource for Invasive Species Research.</title>
        <authorList>
            <person name="McCartney M.A."/>
            <person name="Auch B."/>
            <person name="Kono T."/>
            <person name="Mallez S."/>
            <person name="Zhang Y."/>
            <person name="Obille A."/>
            <person name="Becker A."/>
            <person name="Abrahante J.E."/>
            <person name="Garbe J."/>
            <person name="Badalamenti J.P."/>
            <person name="Herman A."/>
            <person name="Mangelson H."/>
            <person name="Liachko I."/>
            <person name="Sullivan S."/>
            <person name="Sone E.D."/>
            <person name="Koren S."/>
            <person name="Silverstein K.A.T."/>
            <person name="Beckman K.B."/>
            <person name="Gohl D.M."/>
        </authorList>
    </citation>
    <scope>NUCLEOTIDE SEQUENCE</scope>
    <source>
        <strain evidence="5">Duluth1</strain>
        <tissue evidence="5">Whole animal</tissue>
    </source>
</reference>
<comment type="caution">
    <text evidence="5">The sequence shown here is derived from an EMBL/GenBank/DDBJ whole genome shotgun (WGS) entry which is preliminary data.</text>
</comment>
<evidence type="ECO:0000256" key="2">
    <source>
        <dbReference type="ARBA" id="ARBA00023134"/>
    </source>
</evidence>
<dbReference type="GO" id="GO:0005525">
    <property type="term" value="F:GTP binding"/>
    <property type="evidence" value="ECO:0007669"/>
    <property type="project" value="UniProtKB-KW"/>
</dbReference>
<dbReference type="PRINTS" id="PR00328">
    <property type="entry name" value="SAR1GTPBP"/>
</dbReference>
<dbReference type="InterPro" id="IPR006689">
    <property type="entry name" value="Small_GTPase_ARF/SAR"/>
</dbReference>
<evidence type="ECO:0000256" key="3">
    <source>
        <dbReference type="PIRSR" id="PIRSR606689-1"/>
    </source>
</evidence>
<evidence type="ECO:0000256" key="1">
    <source>
        <dbReference type="ARBA" id="ARBA00022741"/>
    </source>
</evidence>
<feature type="non-terminal residue" evidence="5">
    <location>
        <position position="1"/>
    </location>
</feature>
<reference evidence="5" key="2">
    <citation type="submission" date="2020-11" db="EMBL/GenBank/DDBJ databases">
        <authorList>
            <person name="McCartney M.A."/>
            <person name="Auch B."/>
            <person name="Kono T."/>
            <person name="Mallez S."/>
            <person name="Becker A."/>
            <person name="Gohl D.M."/>
            <person name="Silverstein K.A.T."/>
            <person name="Koren S."/>
            <person name="Bechman K.B."/>
            <person name="Herman A."/>
            <person name="Abrahante J.E."/>
            <person name="Garbe J."/>
        </authorList>
    </citation>
    <scope>NUCLEOTIDE SEQUENCE</scope>
    <source>
        <strain evidence="5">Duluth1</strain>
        <tissue evidence="5">Whole animal</tissue>
    </source>
</reference>
<evidence type="ECO:0000313" key="5">
    <source>
        <dbReference type="EMBL" id="KAH3822493.1"/>
    </source>
</evidence>
<keyword evidence="4" id="KW-0479">Metal-binding</keyword>
<feature type="binding site" evidence="4">
    <location>
        <position position="35"/>
    </location>
    <ligand>
        <name>Mg(2+)</name>
        <dbReference type="ChEBI" id="CHEBI:18420"/>
    </ligand>
</feature>
<dbReference type="Proteomes" id="UP000828390">
    <property type="component" value="Unassembled WGS sequence"/>
</dbReference>
<evidence type="ECO:0000313" key="6">
    <source>
        <dbReference type="Proteomes" id="UP000828390"/>
    </source>
</evidence>
<proteinExistence type="predicted"/>
<keyword evidence="2 3" id="KW-0342">GTP-binding</keyword>
<keyword evidence="4" id="KW-0460">Magnesium</keyword>
<gene>
    <name evidence="5" type="ORF">DPMN_124272</name>
</gene>
<evidence type="ECO:0008006" key="7">
    <source>
        <dbReference type="Google" id="ProtNLM"/>
    </source>
</evidence>
<feature type="binding site" evidence="4">
    <location>
        <position position="18"/>
    </location>
    <ligand>
        <name>Mg(2+)</name>
        <dbReference type="ChEBI" id="CHEBI:18420"/>
    </ligand>
</feature>
<sequence length="73" mass="8118">GCIITPDRHLGLDGAGKTTLLYRLKLGEVITHVPTIGFNVEQLQYRNITFTAWDIGARDKMVRPNVLIGVRGQ</sequence>
<dbReference type="PANTHER" id="PTHR11711">
    <property type="entry name" value="ADP RIBOSYLATION FACTOR-RELATED"/>
    <property type="match status" value="1"/>
</dbReference>
<keyword evidence="6" id="KW-1185">Reference proteome</keyword>
<feature type="binding site" evidence="3">
    <location>
        <begin position="11"/>
        <end position="18"/>
    </location>
    <ligand>
        <name>GTP</name>
        <dbReference type="ChEBI" id="CHEBI:37565"/>
    </ligand>
</feature>
<dbReference type="GO" id="GO:0046872">
    <property type="term" value="F:metal ion binding"/>
    <property type="evidence" value="ECO:0007669"/>
    <property type="project" value="UniProtKB-KW"/>
</dbReference>